<evidence type="ECO:0000259" key="2">
    <source>
        <dbReference type="Pfam" id="PF13441"/>
    </source>
</evidence>
<dbReference type="InterPro" id="IPR027367">
    <property type="entry name" value="Gly-zipper_YMGG"/>
</dbReference>
<keyword evidence="4" id="KW-1185">Reference proteome</keyword>
<dbReference type="Pfam" id="PF13441">
    <property type="entry name" value="Gly-zipper_YMGG"/>
    <property type="match status" value="1"/>
</dbReference>
<accession>A0A7W5H5S2</accession>
<feature type="chain" id="PRO_5031423983" description="YMGG-like Gly-zipper domain-containing protein" evidence="1">
    <location>
        <begin position="24"/>
        <end position="218"/>
    </location>
</feature>
<feature type="signal peptide" evidence="1">
    <location>
        <begin position="1"/>
        <end position="23"/>
    </location>
</feature>
<dbReference type="Proteomes" id="UP000536179">
    <property type="component" value="Unassembled WGS sequence"/>
</dbReference>
<feature type="domain" description="YMGG-like Gly-zipper" evidence="2">
    <location>
        <begin position="36"/>
        <end position="77"/>
    </location>
</feature>
<organism evidence="3 4">
    <name type="scientific">Aporhodopirellula rubra</name>
    <dbReference type="NCBI Taxonomy" id="980271"/>
    <lineage>
        <taxon>Bacteria</taxon>
        <taxon>Pseudomonadati</taxon>
        <taxon>Planctomycetota</taxon>
        <taxon>Planctomycetia</taxon>
        <taxon>Pirellulales</taxon>
        <taxon>Pirellulaceae</taxon>
        <taxon>Aporhodopirellula</taxon>
    </lineage>
</organism>
<evidence type="ECO:0000313" key="4">
    <source>
        <dbReference type="Proteomes" id="UP000536179"/>
    </source>
</evidence>
<proteinExistence type="predicted"/>
<reference evidence="3 4" key="1">
    <citation type="submission" date="2020-08" db="EMBL/GenBank/DDBJ databases">
        <title>Genomic Encyclopedia of Type Strains, Phase III (KMG-III): the genomes of soil and plant-associated and newly described type strains.</title>
        <authorList>
            <person name="Whitman W."/>
        </authorList>
    </citation>
    <scope>NUCLEOTIDE SEQUENCE [LARGE SCALE GENOMIC DNA]</scope>
    <source>
        <strain evidence="3 4">CECT 8075</strain>
    </source>
</reference>
<gene>
    <name evidence="3" type="ORF">FHS27_002536</name>
</gene>
<keyword evidence="1" id="KW-0732">Signal</keyword>
<dbReference type="RefSeq" id="WP_184305163.1">
    <property type="nucleotide sequence ID" value="NZ_JACHXU010000007.1"/>
</dbReference>
<evidence type="ECO:0000313" key="3">
    <source>
        <dbReference type="EMBL" id="MBB3206724.1"/>
    </source>
</evidence>
<name>A0A7W5H5S2_9BACT</name>
<dbReference type="EMBL" id="JACHXU010000007">
    <property type="protein sequence ID" value="MBB3206724.1"/>
    <property type="molecule type" value="Genomic_DNA"/>
</dbReference>
<sequence>MSTELKRKQMFGLSMTAIGLCMAAGCQTTNHTQHDAAVGTFLGTAAGAVIGHQSGHAGEGALIGAATGAVAGALVGDAKDAREERDAALRQVSYPASESALSNLDLIRMAQSGLGDHVIINAVQTRGGSFDLSPDGLIDLKANGVSDGVIVAVQSASQQSYAMARAEASATYVSPTYVTSPRSVFVVAPRPAVRVVAPVRHAPVVRGRAGRSSLHFRF</sequence>
<dbReference type="AlphaFoldDB" id="A0A7W5H5S2"/>
<protein>
    <recommendedName>
        <fullName evidence="2">YMGG-like Gly-zipper domain-containing protein</fullName>
    </recommendedName>
</protein>
<evidence type="ECO:0000256" key="1">
    <source>
        <dbReference type="SAM" id="SignalP"/>
    </source>
</evidence>
<comment type="caution">
    <text evidence="3">The sequence shown here is derived from an EMBL/GenBank/DDBJ whole genome shotgun (WGS) entry which is preliminary data.</text>
</comment>
<dbReference type="PROSITE" id="PS51257">
    <property type="entry name" value="PROKAR_LIPOPROTEIN"/>
    <property type="match status" value="1"/>
</dbReference>